<evidence type="ECO:0000313" key="3">
    <source>
        <dbReference type="EMBL" id="KAI8042993.1"/>
    </source>
</evidence>
<dbReference type="PANTHER" id="PTHR23048">
    <property type="entry name" value="MYOSIN LIGHT CHAIN 1, 3"/>
    <property type="match status" value="1"/>
</dbReference>
<dbReference type="GO" id="GO:0032036">
    <property type="term" value="F:myosin heavy chain binding"/>
    <property type="evidence" value="ECO:0007669"/>
    <property type="project" value="TreeGrafter"/>
</dbReference>
<dbReference type="Proteomes" id="UP001059596">
    <property type="component" value="Unassembled WGS sequence"/>
</dbReference>
<dbReference type="FunFam" id="1.10.238.10:FF:000001">
    <property type="entry name" value="Calmodulin 1"/>
    <property type="match status" value="1"/>
</dbReference>
<feature type="region of interest" description="Disordered" evidence="1">
    <location>
        <begin position="1"/>
        <end position="40"/>
    </location>
</feature>
<dbReference type="PROSITE" id="PS50222">
    <property type="entry name" value="EF_HAND_2"/>
    <property type="match status" value="1"/>
</dbReference>
<dbReference type="GO" id="GO:0005509">
    <property type="term" value="F:calcium ion binding"/>
    <property type="evidence" value="ECO:0007669"/>
    <property type="project" value="InterPro"/>
</dbReference>
<dbReference type="InterPro" id="IPR011992">
    <property type="entry name" value="EF-hand-dom_pair"/>
</dbReference>
<reference evidence="3" key="1">
    <citation type="journal article" date="2023" name="Genome Biol. Evol.">
        <title>Long-read-based Genome Assembly of Drosophila gunungcola Reveals Fewer Chemosensory Genes in Flower-breeding Species.</title>
        <authorList>
            <person name="Negi A."/>
            <person name="Liao B.Y."/>
            <person name="Yeh S.D."/>
        </authorList>
    </citation>
    <scope>NUCLEOTIDE SEQUENCE</scope>
    <source>
        <strain evidence="3">Sukarami</strain>
    </source>
</reference>
<dbReference type="PANTHER" id="PTHR23048:SF49">
    <property type="entry name" value="FI08416P-RELATED"/>
    <property type="match status" value="1"/>
</dbReference>
<protein>
    <recommendedName>
        <fullName evidence="2">EF-hand domain-containing protein</fullName>
    </recommendedName>
</protein>
<dbReference type="InterPro" id="IPR050230">
    <property type="entry name" value="CALM/Myosin/TropC-like"/>
</dbReference>
<dbReference type="Gene3D" id="1.10.238.10">
    <property type="entry name" value="EF-hand"/>
    <property type="match status" value="2"/>
</dbReference>
<gene>
    <name evidence="3" type="ORF">M5D96_004317</name>
</gene>
<organism evidence="3 4">
    <name type="scientific">Drosophila gunungcola</name>
    <name type="common">fruit fly</name>
    <dbReference type="NCBI Taxonomy" id="103775"/>
    <lineage>
        <taxon>Eukaryota</taxon>
        <taxon>Metazoa</taxon>
        <taxon>Ecdysozoa</taxon>
        <taxon>Arthropoda</taxon>
        <taxon>Hexapoda</taxon>
        <taxon>Insecta</taxon>
        <taxon>Pterygota</taxon>
        <taxon>Neoptera</taxon>
        <taxon>Endopterygota</taxon>
        <taxon>Diptera</taxon>
        <taxon>Brachycera</taxon>
        <taxon>Muscomorpha</taxon>
        <taxon>Ephydroidea</taxon>
        <taxon>Drosophilidae</taxon>
        <taxon>Drosophila</taxon>
        <taxon>Sophophora</taxon>
    </lineage>
</organism>
<sequence length="191" mass="21560">MSKTGNQREPSSTHPSSSKAGFNQRRTGHMTAPHPGPKPEKRRILELHAIFLSHDGRGDNKIAIRHLGNCLRVMGANPSEAMIDEHVRQLKAASLRRISFDEVMTIYCSLGKHGGRSRPQKKQMEVEQFTASLNLFDKDNSGFLPAVKLRRILTQCGECMSGWEVDDLLRGRINELGMVNYKQLIHDIMKD</sequence>
<dbReference type="SUPFAM" id="SSF47473">
    <property type="entry name" value="EF-hand"/>
    <property type="match status" value="1"/>
</dbReference>
<dbReference type="OrthoDB" id="5959761at2759"/>
<dbReference type="AlphaFoldDB" id="A0A9P9YTS7"/>
<dbReference type="EMBL" id="JAMKOV010000002">
    <property type="protein sequence ID" value="KAI8042993.1"/>
    <property type="molecule type" value="Genomic_DNA"/>
</dbReference>
<evidence type="ECO:0000256" key="1">
    <source>
        <dbReference type="SAM" id="MobiDB-lite"/>
    </source>
</evidence>
<keyword evidence="4" id="KW-1185">Reference proteome</keyword>
<comment type="caution">
    <text evidence="3">The sequence shown here is derived from an EMBL/GenBank/DDBJ whole genome shotgun (WGS) entry which is preliminary data.</text>
</comment>
<accession>A0A9P9YTS7</accession>
<dbReference type="GO" id="GO:0016460">
    <property type="term" value="C:myosin II complex"/>
    <property type="evidence" value="ECO:0007669"/>
    <property type="project" value="TreeGrafter"/>
</dbReference>
<name>A0A9P9YTS7_9MUSC</name>
<dbReference type="InterPro" id="IPR002048">
    <property type="entry name" value="EF_hand_dom"/>
</dbReference>
<proteinExistence type="predicted"/>
<feature type="compositionally biased region" description="Polar residues" evidence="1">
    <location>
        <begin position="1"/>
        <end position="25"/>
    </location>
</feature>
<feature type="domain" description="EF-hand" evidence="2">
    <location>
        <begin position="124"/>
        <end position="159"/>
    </location>
</feature>
<evidence type="ECO:0000259" key="2">
    <source>
        <dbReference type="PROSITE" id="PS50222"/>
    </source>
</evidence>
<evidence type="ECO:0000313" key="4">
    <source>
        <dbReference type="Proteomes" id="UP001059596"/>
    </source>
</evidence>